<dbReference type="AlphaFoldDB" id="A0A4R2NIW8"/>
<proteinExistence type="predicted"/>
<organism evidence="2 3">
    <name type="scientific">Rhodovulum adriaticum</name>
    <name type="common">Rhodopseudomonas adriatica</name>
    <dbReference type="NCBI Taxonomy" id="35804"/>
    <lineage>
        <taxon>Bacteria</taxon>
        <taxon>Pseudomonadati</taxon>
        <taxon>Pseudomonadota</taxon>
        <taxon>Alphaproteobacteria</taxon>
        <taxon>Rhodobacterales</taxon>
        <taxon>Paracoccaceae</taxon>
        <taxon>Rhodovulum</taxon>
    </lineage>
</organism>
<feature type="region of interest" description="Disordered" evidence="1">
    <location>
        <begin position="1"/>
        <end position="29"/>
    </location>
</feature>
<comment type="caution">
    <text evidence="2">The sequence shown here is derived from an EMBL/GenBank/DDBJ whole genome shotgun (WGS) entry which is preliminary data.</text>
</comment>
<accession>A0A4R2NIW8</accession>
<dbReference type="Gene3D" id="2.60.40.1180">
    <property type="entry name" value="Golgi alpha-mannosidase II"/>
    <property type="match status" value="1"/>
</dbReference>
<feature type="non-terminal residue" evidence="2">
    <location>
        <position position="1"/>
    </location>
</feature>
<protein>
    <submittedName>
        <fullName evidence="2">Uncharacterized protein</fullName>
    </submittedName>
</protein>
<evidence type="ECO:0000313" key="2">
    <source>
        <dbReference type="EMBL" id="TCP21350.1"/>
    </source>
</evidence>
<reference evidence="2 3" key="1">
    <citation type="submission" date="2019-03" db="EMBL/GenBank/DDBJ databases">
        <title>Genomic Encyclopedia of Type Strains, Phase IV (KMG-IV): sequencing the most valuable type-strain genomes for metagenomic binning, comparative biology and taxonomic classification.</title>
        <authorList>
            <person name="Goeker M."/>
        </authorList>
    </citation>
    <scope>NUCLEOTIDE SEQUENCE [LARGE SCALE GENOMIC DNA]</scope>
    <source>
        <strain evidence="2 3">DSM 2781</strain>
    </source>
</reference>
<sequence>GGTNRGNMGGVNATQSPHQGQPASAKINLPPLSTLFLVPQT</sequence>
<evidence type="ECO:0000313" key="3">
    <source>
        <dbReference type="Proteomes" id="UP000295733"/>
    </source>
</evidence>
<dbReference type="EMBL" id="SLXL01000011">
    <property type="protein sequence ID" value="TCP21350.1"/>
    <property type="molecule type" value="Genomic_DNA"/>
</dbReference>
<dbReference type="SUPFAM" id="SSF51011">
    <property type="entry name" value="Glycosyl hydrolase domain"/>
    <property type="match status" value="1"/>
</dbReference>
<name>A0A4R2NIW8_RHOAD</name>
<keyword evidence="3" id="KW-1185">Reference proteome</keyword>
<dbReference type="Proteomes" id="UP000295733">
    <property type="component" value="Unassembled WGS sequence"/>
</dbReference>
<evidence type="ECO:0000256" key="1">
    <source>
        <dbReference type="SAM" id="MobiDB-lite"/>
    </source>
</evidence>
<gene>
    <name evidence="2" type="ORF">EV656_1111</name>
</gene>
<dbReference type="InterPro" id="IPR013780">
    <property type="entry name" value="Glyco_hydro_b"/>
</dbReference>
<feature type="compositionally biased region" description="Polar residues" evidence="1">
    <location>
        <begin position="12"/>
        <end position="22"/>
    </location>
</feature>